<evidence type="ECO:0000313" key="2">
    <source>
        <dbReference type="Proteomes" id="UP001054945"/>
    </source>
</evidence>
<dbReference type="EMBL" id="BPLR01002886">
    <property type="protein sequence ID" value="GIX78984.1"/>
    <property type="molecule type" value="Genomic_DNA"/>
</dbReference>
<keyword evidence="2" id="KW-1185">Reference proteome</keyword>
<organism evidence="1 2">
    <name type="scientific">Caerostris extrusa</name>
    <name type="common">Bark spider</name>
    <name type="synonym">Caerostris bankana</name>
    <dbReference type="NCBI Taxonomy" id="172846"/>
    <lineage>
        <taxon>Eukaryota</taxon>
        <taxon>Metazoa</taxon>
        <taxon>Ecdysozoa</taxon>
        <taxon>Arthropoda</taxon>
        <taxon>Chelicerata</taxon>
        <taxon>Arachnida</taxon>
        <taxon>Araneae</taxon>
        <taxon>Araneomorphae</taxon>
        <taxon>Entelegynae</taxon>
        <taxon>Araneoidea</taxon>
        <taxon>Araneidae</taxon>
        <taxon>Caerostris</taxon>
    </lineage>
</organism>
<sequence length="117" mass="12478">MLSAAKGDGSLPLNECAAVITQPPSYINGEDVSIYLCRPPSASFVGSIMYLLDPILIYDTTLHTLSAARGDGSLPPNDCAAVITQPPVTSTGEDVPFIYAGSLRFICWFNYVFIGSE</sequence>
<evidence type="ECO:0000313" key="1">
    <source>
        <dbReference type="EMBL" id="GIX78984.1"/>
    </source>
</evidence>
<dbReference type="AlphaFoldDB" id="A0AAV4N2M1"/>
<gene>
    <name evidence="1" type="ORF">CEXT_736731</name>
</gene>
<dbReference type="Proteomes" id="UP001054945">
    <property type="component" value="Unassembled WGS sequence"/>
</dbReference>
<comment type="caution">
    <text evidence="1">The sequence shown here is derived from an EMBL/GenBank/DDBJ whole genome shotgun (WGS) entry which is preliminary data.</text>
</comment>
<proteinExistence type="predicted"/>
<name>A0AAV4N2M1_CAEEX</name>
<protein>
    <submittedName>
        <fullName evidence="1">Uncharacterized protein</fullName>
    </submittedName>
</protein>
<reference evidence="1 2" key="1">
    <citation type="submission" date="2021-06" db="EMBL/GenBank/DDBJ databases">
        <title>Caerostris extrusa draft genome.</title>
        <authorList>
            <person name="Kono N."/>
            <person name="Arakawa K."/>
        </authorList>
    </citation>
    <scope>NUCLEOTIDE SEQUENCE [LARGE SCALE GENOMIC DNA]</scope>
</reference>
<accession>A0AAV4N2M1</accession>